<protein>
    <submittedName>
        <fullName evidence="1">Uncharacterized protein</fullName>
    </submittedName>
</protein>
<dbReference type="EMBL" id="SMSJ01000010">
    <property type="protein sequence ID" value="TDH62561.1"/>
    <property type="molecule type" value="Genomic_DNA"/>
</dbReference>
<dbReference type="OrthoDB" id="7375778at2"/>
<organism evidence="1 2">
    <name type="scientific">Dankookia rubra</name>
    <dbReference type="NCBI Taxonomy" id="1442381"/>
    <lineage>
        <taxon>Bacteria</taxon>
        <taxon>Pseudomonadati</taxon>
        <taxon>Pseudomonadota</taxon>
        <taxon>Alphaproteobacteria</taxon>
        <taxon>Acetobacterales</taxon>
        <taxon>Roseomonadaceae</taxon>
        <taxon>Dankookia</taxon>
    </lineage>
</organism>
<evidence type="ECO:0000313" key="2">
    <source>
        <dbReference type="Proteomes" id="UP000295096"/>
    </source>
</evidence>
<gene>
    <name evidence="1" type="ORF">E2C06_10485</name>
</gene>
<proteinExistence type="predicted"/>
<dbReference type="RefSeq" id="WP_133288557.1">
    <property type="nucleotide sequence ID" value="NZ_SMSJ01000010.1"/>
</dbReference>
<dbReference type="Proteomes" id="UP000295096">
    <property type="component" value="Unassembled WGS sequence"/>
</dbReference>
<sequence length="183" mass="19143">MRTRRGVMALLGGIGTILALGGCETDPNAPYLWGIGDPVRGAALRAPRNFGEPSRWVGSPANATVAVEQQEFLASELATSPIYAPVLNPAVVQTLQQGRAEMRDYLGIPASADPQAVIEAMRRAGAALRAGNQAGAEAALTGPAFPAGPRVVLARLSNMPRMPQTVAAAGMVASDFDRLDRIR</sequence>
<comment type="caution">
    <text evidence="1">The sequence shown here is derived from an EMBL/GenBank/DDBJ whole genome shotgun (WGS) entry which is preliminary data.</text>
</comment>
<name>A0A4R5QIS7_9PROT</name>
<accession>A0A4R5QIS7</accession>
<reference evidence="1 2" key="1">
    <citation type="journal article" date="2016" name="J. Microbiol.">
        <title>Dankookia rubra gen. nov., sp. nov., an alphaproteobacterium isolated from sediment of a shallow stream.</title>
        <authorList>
            <person name="Kim W.H."/>
            <person name="Kim D.H."/>
            <person name="Kang K."/>
            <person name="Ahn T.Y."/>
        </authorList>
    </citation>
    <scope>NUCLEOTIDE SEQUENCE [LARGE SCALE GENOMIC DNA]</scope>
    <source>
        <strain evidence="1 2">JCM30602</strain>
    </source>
</reference>
<keyword evidence="2" id="KW-1185">Reference proteome</keyword>
<dbReference type="AlphaFoldDB" id="A0A4R5QIS7"/>
<evidence type="ECO:0000313" key="1">
    <source>
        <dbReference type="EMBL" id="TDH62561.1"/>
    </source>
</evidence>
<dbReference type="PROSITE" id="PS51257">
    <property type="entry name" value="PROKAR_LIPOPROTEIN"/>
    <property type="match status" value="1"/>
</dbReference>